<gene>
    <name evidence="32" type="ORF">SAMN02745723_102110</name>
</gene>
<comment type="catalytic activity">
    <reaction evidence="10">
        <text>dodecanoyl-CoA + H2O = dodecanoate + CoA + H(+)</text>
        <dbReference type="Rhea" id="RHEA:30135"/>
        <dbReference type="ChEBI" id="CHEBI:15377"/>
        <dbReference type="ChEBI" id="CHEBI:15378"/>
        <dbReference type="ChEBI" id="CHEBI:18262"/>
        <dbReference type="ChEBI" id="CHEBI:57287"/>
        <dbReference type="ChEBI" id="CHEBI:57375"/>
    </reaction>
    <physiologicalReaction direction="left-to-right" evidence="10">
        <dbReference type="Rhea" id="RHEA:30136"/>
    </physiologicalReaction>
</comment>
<dbReference type="PANTHER" id="PTHR11066:SF34">
    <property type="entry name" value="ACYL-COENZYME A THIOESTERASE 8"/>
    <property type="match status" value="1"/>
</dbReference>
<organism evidence="32 33">
    <name type="scientific">Pragia fontium DSM 5563 = ATCC 49100</name>
    <dbReference type="NCBI Taxonomy" id="1122977"/>
    <lineage>
        <taxon>Bacteria</taxon>
        <taxon>Pseudomonadati</taxon>
        <taxon>Pseudomonadota</taxon>
        <taxon>Gammaproteobacteria</taxon>
        <taxon>Enterobacterales</taxon>
        <taxon>Budviciaceae</taxon>
        <taxon>Pragia</taxon>
    </lineage>
</organism>
<evidence type="ECO:0000256" key="10">
    <source>
        <dbReference type="ARBA" id="ARBA00048074"/>
    </source>
</evidence>
<comment type="subunit">
    <text evidence="3">Homotetramer.</text>
</comment>
<evidence type="ECO:0000256" key="28">
    <source>
        <dbReference type="ARBA" id="ARBA00071120"/>
    </source>
</evidence>
<evidence type="ECO:0000313" key="33">
    <source>
        <dbReference type="Proteomes" id="UP000226420"/>
    </source>
</evidence>
<dbReference type="NCBIfam" id="NF007817">
    <property type="entry name" value="PRK10526.1"/>
    <property type="match status" value="1"/>
</dbReference>
<evidence type="ECO:0000256" key="24">
    <source>
        <dbReference type="ARBA" id="ARBA00051978"/>
    </source>
</evidence>
<evidence type="ECO:0000256" key="17">
    <source>
        <dbReference type="ARBA" id="ARBA00050803"/>
    </source>
</evidence>
<evidence type="ECO:0000256" key="26">
    <source>
        <dbReference type="ARBA" id="ARBA00052691"/>
    </source>
</evidence>
<dbReference type="InterPro" id="IPR025652">
    <property type="entry name" value="TesB_C"/>
</dbReference>
<comment type="catalytic activity">
    <reaction evidence="8">
        <text>octanoyl-CoA + H2O = octanoate + CoA + H(+)</text>
        <dbReference type="Rhea" id="RHEA:30143"/>
        <dbReference type="ChEBI" id="CHEBI:15377"/>
        <dbReference type="ChEBI" id="CHEBI:15378"/>
        <dbReference type="ChEBI" id="CHEBI:25646"/>
        <dbReference type="ChEBI" id="CHEBI:57287"/>
        <dbReference type="ChEBI" id="CHEBI:57386"/>
    </reaction>
    <physiologicalReaction direction="left-to-right" evidence="8">
        <dbReference type="Rhea" id="RHEA:30144"/>
    </physiologicalReaction>
</comment>
<dbReference type="CDD" id="cd03445">
    <property type="entry name" value="Thioesterase_II_repeat2"/>
    <property type="match status" value="1"/>
</dbReference>
<evidence type="ECO:0000256" key="4">
    <source>
        <dbReference type="ARBA" id="ARBA00022801"/>
    </source>
</evidence>
<evidence type="ECO:0000256" key="1">
    <source>
        <dbReference type="ARBA" id="ARBA00000295"/>
    </source>
</evidence>
<comment type="catalytic activity">
    <reaction evidence="6">
        <text>(9Z)-octadecenoyl-CoA + H2O = (9Z)-octadecenoate + CoA + H(+)</text>
        <dbReference type="Rhea" id="RHEA:40139"/>
        <dbReference type="ChEBI" id="CHEBI:15377"/>
        <dbReference type="ChEBI" id="CHEBI:15378"/>
        <dbReference type="ChEBI" id="CHEBI:30823"/>
        <dbReference type="ChEBI" id="CHEBI:57287"/>
        <dbReference type="ChEBI" id="CHEBI:57387"/>
    </reaction>
    <physiologicalReaction direction="left-to-right" evidence="6">
        <dbReference type="Rhea" id="RHEA:40140"/>
    </physiologicalReaction>
</comment>
<evidence type="ECO:0000313" key="32">
    <source>
        <dbReference type="EMBL" id="SFC33634.1"/>
    </source>
</evidence>
<evidence type="ECO:0000256" key="12">
    <source>
        <dbReference type="ARBA" id="ARBA00050199"/>
    </source>
</evidence>
<comment type="catalytic activity">
    <reaction evidence="24">
        <text>(3R)-3-hydroxypentanoyl-CoA + H2O = (3R)-3-hydroxypentanoate + CoA + H(+)</text>
        <dbReference type="Rhea" id="RHEA:55084"/>
        <dbReference type="ChEBI" id="CHEBI:15377"/>
        <dbReference type="ChEBI" id="CHEBI:15378"/>
        <dbReference type="ChEBI" id="CHEBI:57287"/>
        <dbReference type="ChEBI" id="CHEBI:138587"/>
        <dbReference type="ChEBI" id="CHEBI:138588"/>
    </reaction>
    <physiologicalReaction direction="left-to-right" evidence="24">
        <dbReference type="Rhea" id="RHEA:55085"/>
    </physiologicalReaction>
</comment>
<feature type="domain" description="Acyl-CoA thioesterase 2 C-terminal" evidence="30">
    <location>
        <begin position="150"/>
        <end position="282"/>
    </location>
</feature>
<evidence type="ECO:0000256" key="5">
    <source>
        <dbReference type="ARBA" id="ARBA00023098"/>
    </source>
</evidence>
<evidence type="ECO:0000256" key="20">
    <source>
        <dbReference type="ARBA" id="ARBA00050943"/>
    </source>
</evidence>
<evidence type="ECO:0000256" key="15">
    <source>
        <dbReference type="ARBA" id="ARBA00050629"/>
    </source>
</evidence>
<dbReference type="Pfam" id="PF13622">
    <property type="entry name" value="4HBT_3"/>
    <property type="match status" value="1"/>
</dbReference>
<evidence type="ECO:0000256" key="14">
    <source>
        <dbReference type="ARBA" id="ARBA00050558"/>
    </source>
</evidence>
<dbReference type="GO" id="GO:0009062">
    <property type="term" value="P:fatty acid catabolic process"/>
    <property type="evidence" value="ECO:0007669"/>
    <property type="project" value="TreeGrafter"/>
</dbReference>
<dbReference type="RefSeq" id="WP_047780432.1">
    <property type="nucleotide sequence ID" value="NZ_FOLW01000002.1"/>
</dbReference>
<comment type="catalytic activity">
    <reaction evidence="23">
        <text>(3R)-3-hydroxybutanoyl-CoA + H2O = (R)-3-hydroxybutanoate + CoA + H(+)</text>
        <dbReference type="Rhea" id="RHEA:65204"/>
        <dbReference type="ChEBI" id="CHEBI:10983"/>
        <dbReference type="ChEBI" id="CHEBI:15377"/>
        <dbReference type="ChEBI" id="CHEBI:15378"/>
        <dbReference type="ChEBI" id="CHEBI:57287"/>
        <dbReference type="ChEBI" id="CHEBI:57315"/>
    </reaction>
    <physiologicalReaction direction="left-to-right" evidence="23">
        <dbReference type="Rhea" id="RHEA:65205"/>
    </physiologicalReaction>
</comment>
<reference evidence="32 33" key="1">
    <citation type="submission" date="2016-10" db="EMBL/GenBank/DDBJ databases">
        <authorList>
            <person name="Varghese N."/>
            <person name="Submissions S."/>
        </authorList>
    </citation>
    <scope>NUCLEOTIDE SEQUENCE [LARGE SCALE GENOMIC DNA]</scope>
    <source>
        <strain evidence="32 33">DSM 5563</strain>
    </source>
</reference>
<evidence type="ECO:0000256" key="27">
    <source>
        <dbReference type="ARBA" id="ARBA00055321"/>
    </source>
</evidence>
<dbReference type="GO" id="GO:0006637">
    <property type="term" value="P:acyl-CoA metabolic process"/>
    <property type="evidence" value="ECO:0007669"/>
    <property type="project" value="InterPro"/>
</dbReference>
<keyword evidence="4" id="KW-0378">Hydrolase</keyword>
<feature type="domain" description="Acyl-CoA thioesterase-like N-terminal HotDog" evidence="31">
    <location>
        <begin position="34"/>
        <end position="108"/>
    </location>
</feature>
<comment type="similarity">
    <text evidence="2">Belongs to the C/M/P thioester hydrolase family.</text>
</comment>
<dbReference type="EMBL" id="FOLW01000002">
    <property type="protein sequence ID" value="SFC33634.1"/>
    <property type="molecule type" value="Genomic_DNA"/>
</dbReference>
<comment type="catalytic activity">
    <reaction evidence="1">
        <text>butanoyl-CoA + H2O = butanoate + CoA + H(+)</text>
        <dbReference type="Rhea" id="RHEA:40111"/>
        <dbReference type="ChEBI" id="CHEBI:15377"/>
        <dbReference type="ChEBI" id="CHEBI:15378"/>
        <dbReference type="ChEBI" id="CHEBI:17968"/>
        <dbReference type="ChEBI" id="CHEBI:57287"/>
        <dbReference type="ChEBI" id="CHEBI:57371"/>
    </reaction>
    <physiologicalReaction direction="left-to-right" evidence="1">
        <dbReference type="Rhea" id="RHEA:40112"/>
    </physiologicalReaction>
</comment>
<dbReference type="GO" id="GO:0005829">
    <property type="term" value="C:cytosol"/>
    <property type="evidence" value="ECO:0007669"/>
    <property type="project" value="TreeGrafter"/>
</dbReference>
<evidence type="ECO:0000256" key="21">
    <source>
        <dbReference type="ARBA" id="ARBA00051093"/>
    </source>
</evidence>
<dbReference type="InterPro" id="IPR003703">
    <property type="entry name" value="Acyl_CoA_thio"/>
</dbReference>
<comment type="catalytic activity">
    <reaction evidence="11">
        <text>tetradecanoyl-CoA + H2O = tetradecanoate + CoA + H(+)</text>
        <dbReference type="Rhea" id="RHEA:40119"/>
        <dbReference type="ChEBI" id="CHEBI:15377"/>
        <dbReference type="ChEBI" id="CHEBI:15378"/>
        <dbReference type="ChEBI" id="CHEBI:30807"/>
        <dbReference type="ChEBI" id="CHEBI:57287"/>
        <dbReference type="ChEBI" id="CHEBI:57385"/>
    </reaction>
    <physiologicalReaction direction="left-to-right" evidence="11">
        <dbReference type="Rhea" id="RHEA:40120"/>
    </physiologicalReaction>
</comment>
<dbReference type="Gene3D" id="2.40.160.210">
    <property type="entry name" value="Acyl-CoA thioesterase, double hotdog domain"/>
    <property type="match status" value="1"/>
</dbReference>
<comment type="catalytic activity">
    <reaction evidence="26">
        <text>hexadecanoyl-CoA + H2O = hexadecanoate + CoA + H(+)</text>
        <dbReference type="Rhea" id="RHEA:16645"/>
        <dbReference type="ChEBI" id="CHEBI:7896"/>
        <dbReference type="ChEBI" id="CHEBI:15377"/>
        <dbReference type="ChEBI" id="CHEBI:15378"/>
        <dbReference type="ChEBI" id="CHEBI:57287"/>
        <dbReference type="ChEBI" id="CHEBI:57379"/>
    </reaction>
    <physiologicalReaction direction="left-to-right" evidence="26">
        <dbReference type="Rhea" id="RHEA:16646"/>
    </physiologicalReaction>
</comment>
<evidence type="ECO:0000256" key="16">
    <source>
        <dbReference type="ARBA" id="ARBA00050660"/>
    </source>
</evidence>
<evidence type="ECO:0000256" key="7">
    <source>
        <dbReference type="ARBA" id="ARBA00038894"/>
    </source>
</evidence>
<dbReference type="AlphaFoldDB" id="A0AAJ4W8R2"/>
<accession>A0AAJ4W8R2</accession>
<dbReference type="InterPro" id="IPR029069">
    <property type="entry name" value="HotDog_dom_sf"/>
</dbReference>
<comment type="catalytic activity">
    <reaction evidence="13">
        <text>4-methylpentanoyl-CoA + H2O = 4-methylpentanoate + CoA + H(+)</text>
        <dbReference type="Rhea" id="RHEA:55064"/>
        <dbReference type="ChEBI" id="CHEBI:15377"/>
        <dbReference type="ChEBI" id="CHEBI:15378"/>
        <dbReference type="ChEBI" id="CHEBI:57287"/>
        <dbReference type="ChEBI" id="CHEBI:74904"/>
        <dbReference type="ChEBI" id="CHEBI:131445"/>
    </reaction>
    <physiologicalReaction direction="left-to-right" evidence="13">
        <dbReference type="Rhea" id="RHEA:55065"/>
    </physiologicalReaction>
</comment>
<comment type="catalytic activity">
    <reaction evidence="25">
        <text>(3S)-3-hydroxybutanoyl-CoA + H2O = (S)-3-hydroxybutanoate + CoA + H(+)</text>
        <dbReference type="Rhea" id="RHEA:65208"/>
        <dbReference type="ChEBI" id="CHEBI:11047"/>
        <dbReference type="ChEBI" id="CHEBI:15377"/>
        <dbReference type="ChEBI" id="CHEBI:15378"/>
        <dbReference type="ChEBI" id="CHEBI:57287"/>
        <dbReference type="ChEBI" id="CHEBI:57316"/>
    </reaction>
    <physiologicalReaction direction="left-to-right" evidence="25">
        <dbReference type="Rhea" id="RHEA:65209"/>
    </physiologicalReaction>
</comment>
<name>A0AAJ4W8R2_9GAMM</name>
<comment type="function">
    <text evidence="27">Thioesterase that has relatively broad substrate specificity, hydrolyzing primarily medium- and long-chain acyl-CoA substrates to free fatty acids and CoA. Functions in the thioesterase-dependent pathway of beta-oxidation of oleate and conjugated linoleate ((9Z,11E)-octadecadienoate or CLA), which provides all energy and carbon precursors required for the growth of E.coli. Thus, supports growth on oleate or conjugated linoleate as the sole source of carbon by hydrolyzing 3,5-tetradecadienoyl-CoA, the terminal metabolite of oleate beta-oxidation via the alternative thioesterase-dependent pathway, and 3,5-dodecadienoyl-CoA, the end product of CLA beta-oxidation, respectively. Seems to be involved in 3-hydroxyalkanoate production in E.coli.</text>
</comment>
<evidence type="ECO:0000256" key="13">
    <source>
        <dbReference type="ARBA" id="ARBA00050380"/>
    </source>
</evidence>
<protein>
    <recommendedName>
        <fullName evidence="28">Acyl-CoA thioesterase 2</fullName>
        <ecNumber evidence="7">3.1.2.20</ecNumber>
    </recommendedName>
    <alternativeName>
        <fullName evidence="29">Thioesterase II</fullName>
    </alternativeName>
</protein>
<dbReference type="EC" id="3.1.2.20" evidence="7"/>
<comment type="catalytic activity">
    <reaction evidence="12">
        <text>hexanoyl-CoA + H2O = hexanoate + CoA + H(+)</text>
        <dbReference type="Rhea" id="RHEA:40115"/>
        <dbReference type="ChEBI" id="CHEBI:15377"/>
        <dbReference type="ChEBI" id="CHEBI:15378"/>
        <dbReference type="ChEBI" id="CHEBI:17120"/>
        <dbReference type="ChEBI" id="CHEBI:57287"/>
        <dbReference type="ChEBI" id="CHEBI:62620"/>
    </reaction>
    <physiologicalReaction direction="left-to-right" evidence="12">
        <dbReference type="Rhea" id="RHEA:40116"/>
    </physiologicalReaction>
</comment>
<comment type="catalytic activity">
    <reaction evidence="17">
        <text>(3S)-3-hydroxypentanoyl-CoA + H2O = (3S)-3-hydroxypentanoate + CoA + H(+)</text>
        <dbReference type="Rhea" id="RHEA:55096"/>
        <dbReference type="ChEBI" id="CHEBI:15377"/>
        <dbReference type="ChEBI" id="CHEBI:15378"/>
        <dbReference type="ChEBI" id="CHEBI:57287"/>
        <dbReference type="ChEBI" id="CHEBI:138607"/>
        <dbReference type="ChEBI" id="CHEBI:138608"/>
    </reaction>
    <physiologicalReaction direction="left-to-right" evidence="17">
        <dbReference type="Rhea" id="RHEA:55097"/>
    </physiologicalReaction>
</comment>
<dbReference type="PANTHER" id="PTHR11066">
    <property type="entry name" value="ACYL-COA THIOESTERASE"/>
    <property type="match status" value="1"/>
</dbReference>
<comment type="catalytic activity">
    <reaction evidence="20">
        <text>a fatty acyl-CoA + H2O = a fatty acid + CoA + H(+)</text>
        <dbReference type="Rhea" id="RHEA:16781"/>
        <dbReference type="ChEBI" id="CHEBI:15377"/>
        <dbReference type="ChEBI" id="CHEBI:15378"/>
        <dbReference type="ChEBI" id="CHEBI:28868"/>
        <dbReference type="ChEBI" id="CHEBI:57287"/>
        <dbReference type="ChEBI" id="CHEBI:77636"/>
        <dbReference type="EC" id="3.1.2.20"/>
    </reaction>
    <physiologicalReaction direction="left-to-right" evidence="20">
        <dbReference type="Rhea" id="RHEA:16782"/>
    </physiologicalReaction>
</comment>
<comment type="catalytic activity">
    <reaction evidence="14">
        <text>(3E,5Z)-tetradecadienoyl-CoA + H2O = (3E,5Z)-tetradecadienoate + CoA + H(+)</text>
        <dbReference type="Rhea" id="RHEA:55044"/>
        <dbReference type="ChEBI" id="CHEBI:15377"/>
        <dbReference type="ChEBI" id="CHEBI:15378"/>
        <dbReference type="ChEBI" id="CHEBI:57287"/>
        <dbReference type="ChEBI" id="CHEBI:71586"/>
        <dbReference type="ChEBI" id="CHEBI:71590"/>
    </reaction>
    <physiologicalReaction direction="left-to-right" evidence="14">
        <dbReference type="Rhea" id="RHEA:55045"/>
    </physiologicalReaction>
</comment>
<evidence type="ECO:0000256" key="9">
    <source>
        <dbReference type="ARBA" id="ARBA00047969"/>
    </source>
</evidence>
<dbReference type="InterPro" id="IPR042171">
    <property type="entry name" value="Acyl-CoA_hotdog"/>
</dbReference>
<dbReference type="InterPro" id="IPR049449">
    <property type="entry name" value="TesB_ACOT8-like_N"/>
</dbReference>
<comment type="catalytic activity">
    <reaction evidence="21">
        <text>3-oxododecanoyl-CoA + H2O = 3-oxododecanoate + CoA + H(+)</text>
        <dbReference type="Rhea" id="RHEA:65216"/>
        <dbReference type="ChEBI" id="CHEBI:15377"/>
        <dbReference type="ChEBI" id="CHEBI:15378"/>
        <dbReference type="ChEBI" id="CHEBI:29743"/>
        <dbReference type="ChEBI" id="CHEBI:57287"/>
        <dbReference type="ChEBI" id="CHEBI:62615"/>
    </reaction>
    <physiologicalReaction direction="left-to-right" evidence="21">
        <dbReference type="Rhea" id="RHEA:65217"/>
    </physiologicalReaction>
</comment>
<evidence type="ECO:0000256" key="3">
    <source>
        <dbReference type="ARBA" id="ARBA00011881"/>
    </source>
</evidence>
<evidence type="ECO:0000256" key="8">
    <source>
        <dbReference type="ARBA" id="ARBA00047588"/>
    </source>
</evidence>
<evidence type="ECO:0000256" key="6">
    <source>
        <dbReference type="ARBA" id="ARBA00037002"/>
    </source>
</evidence>
<dbReference type="CDD" id="cd03444">
    <property type="entry name" value="Thioesterase_II_repeat1"/>
    <property type="match status" value="1"/>
</dbReference>
<evidence type="ECO:0000256" key="25">
    <source>
        <dbReference type="ARBA" id="ARBA00052191"/>
    </source>
</evidence>
<dbReference type="FunFam" id="2.40.160.210:FF:000001">
    <property type="entry name" value="Acyl-CoA thioesterase II"/>
    <property type="match status" value="1"/>
</dbReference>
<evidence type="ECO:0000256" key="18">
    <source>
        <dbReference type="ARBA" id="ARBA00050810"/>
    </source>
</evidence>
<comment type="catalytic activity">
    <reaction evidence="18">
        <text>pentanoyl-CoA + H2O = pentanoate + CoA + H(+)</text>
        <dbReference type="Rhea" id="RHEA:55052"/>
        <dbReference type="ChEBI" id="CHEBI:15377"/>
        <dbReference type="ChEBI" id="CHEBI:15378"/>
        <dbReference type="ChEBI" id="CHEBI:31011"/>
        <dbReference type="ChEBI" id="CHEBI:57287"/>
        <dbReference type="ChEBI" id="CHEBI:57389"/>
    </reaction>
    <physiologicalReaction direction="left-to-right" evidence="18">
        <dbReference type="Rhea" id="RHEA:55053"/>
    </physiologicalReaction>
</comment>
<dbReference type="NCBIfam" id="TIGR00189">
    <property type="entry name" value="tesB"/>
    <property type="match status" value="1"/>
</dbReference>
<evidence type="ECO:0000256" key="22">
    <source>
        <dbReference type="ARBA" id="ARBA00051478"/>
    </source>
</evidence>
<dbReference type="Proteomes" id="UP000226420">
    <property type="component" value="Unassembled WGS sequence"/>
</dbReference>
<evidence type="ECO:0000256" key="23">
    <source>
        <dbReference type="ARBA" id="ARBA00051737"/>
    </source>
</evidence>
<keyword evidence="5" id="KW-0443">Lipid metabolism</keyword>
<comment type="catalytic activity">
    <reaction evidence="9">
        <text>decanoyl-CoA + H2O = decanoate + CoA + H(+)</text>
        <dbReference type="Rhea" id="RHEA:40059"/>
        <dbReference type="ChEBI" id="CHEBI:15377"/>
        <dbReference type="ChEBI" id="CHEBI:15378"/>
        <dbReference type="ChEBI" id="CHEBI:27689"/>
        <dbReference type="ChEBI" id="CHEBI:57287"/>
        <dbReference type="ChEBI" id="CHEBI:61430"/>
    </reaction>
    <physiologicalReaction direction="left-to-right" evidence="9">
        <dbReference type="Rhea" id="RHEA:40060"/>
    </physiologicalReaction>
</comment>
<evidence type="ECO:0000256" key="2">
    <source>
        <dbReference type="ARBA" id="ARBA00006538"/>
    </source>
</evidence>
<sequence>MSEVLQNLLALLHLEKIGTNRFRGQSQNLGLRQLFGGQVVGQALSAAKQTVPPERNAHSCHSYFLRPGDSHQPVEYEVEIIRDGHSFSTRRVSALQNGQTIFYMTASYQSYEQGFNHQAAIMPVVPKPDTLPSETDIAKKVAHLLPAPMKNIFCNEMPIEMRPVKFHNLLQADIDEPVRYVWLRANGQMPDDPGIHKYLLGYASDFNFLPTALQPHGVALLQPGMQVATIDHSIWFHRSFRLDDWLLYSVESPSASGARGFVRGQFFTQDGLLVASTSQEGVIRYHND</sequence>
<evidence type="ECO:0000259" key="30">
    <source>
        <dbReference type="Pfam" id="PF02551"/>
    </source>
</evidence>
<dbReference type="Pfam" id="PF02551">
    <property type="entry name" value="Acyl_CoA_thio"/>
    <property type="match status" value="1"/>
</dbReference>
<comment type="catalytic activity">
    <reaction evidence="15">
        <text>(2E)-dodecenoyl-CoA + H2O = (2E)-dodecenoate + CoA + H(+)</text>
        <dbReference type="Rhea" id="RHEA:65212"/>
        <dbReference type="ChEBI" id="CHEBI:15377"/>
        <dbReference type="ChEBI" id="CHEBI:15378"/>
        <dbReference type="ChEBI" id="CHEBI:57287"/>
        <dbReference type="ChEBI" id="CHEBI:57330"/>
        <dbReference type="ChEBI" id="CHEBI:84274"/>
    </reaction>
    <physiologicalReaction direction="left-to-right" evidence="15">
        <dbReference type="Rhea" id="RHEA:65213"/>
    </physiologicalReaction>
</comment>
<comment type="catalytic activity">
    <reaction evidence="16">
        <text>3-hydroxydodecanoyl-CoA + H2O = 3-hydroxydodecanoate + CoA + H(+)</text>
        <dbReference type="Rhea" id="RHEA:65232"/>
        <dbReference type="ChEBI" id="CHEBI:15377"/>
        <dbReference type="ChEBI" id="CHEBI:15378"/>
        <dbReference type="ChEBI" id="CHEBI:57287"/>
        <dbReference type="ChEBI" id="CHEBI:76616"/>
        <dbReference type="ChEBI" id="CHEBI:156383"/>
    </reaction>
    <physiologicalReaction direction="left-to-right" evidence="16">
        <dbReference type="Rhea" id="RHEA:65233"/>
    </physiologicalReaction>
</comment>
<proteinExistence type="inferred from homology"/>
<evidence type="ECO:0000259" key="31">
    <source>
        <dbReference type="Pfam" id="PF13622"/>
    </source>
</evidence>
<evidence type="ECO:0000256" key="19">
    <source>
        <dbReference type="ARBA" id="ARBA00050889"/>
    </source>
</evidence>
<comment type="catalytic activity">
    <reaction evidence="22">
        <text>octadecanoyl-CoA + H2O = octadecanoate + CoA + H(+)</text>
        <dbReference type="Rhea" id="RHEA:30139"/>
        <dbReference type="ChEBI" id="CHEBI:15377"/>
        <dbReference type="ChEBI" id="CHEBI:15378"/>
        <dbReference type="ChEBI" id="CHEBI:25629"/>
        <dbReference type="ChEBI" id="CHEBI:57287"/>
        <dbReference type="ChEBI" id="CHEBI:57394"/>
    </reaction>
    <physiologicalReaction direction="left-to-right" evidence="22">
        <dbReference type="Rhea" id="RHEA:30140"/>
    </physiologicalReaction>
</comment>
<dbReference type="GO" id="GO:0047617">
    <property type="term" value="F:fatty acyl-CoA hydrolase activity"/>
    <property type="evidence" value="ECO:0007669"/>
    <property type="project" value="UniProtKB-EC"/>
</dbReference>
<comment type="caution">
    <text evidence="32">The sequence shown here is derived from an EMBL/GenBank/DDBJ whole genome shotgun (WGS) entry which is preliminary data.</text>
</comment>
<evidence type="ECO:0000256" key="11">
    <source>
        <dbReference type="ARBA" id="ARBA00048180"/>
    </source>
</evidence>
<evidence type="ECO:0000256" key="29">
    <source>
        <dbReference type="ARBA" id="ARBA00079653"/>
    </source>
</evidence>
<dbReference type="SUPFAM" id="SSF54637">
    <property type="entry name" value="Thioesterase/thiol ester dehydrase-isomerase"/>
    <property type="match status" value="2"/>
</dbReference>
<comment type="catalytic activity">
    <reaction evidence="19">
        <text>(3Z,5E)-dodecadienoyl-CoA + H2O = (3Z,5E)-dodecadienoate + CoA + H(+)</text>
        <dbReference type="Rhea" id="RHEA:65172"/>
        <dbReference type="ChEBI" id="CHEBI:15377"/>
        <dbReference type="ChEBI" id="CHEBI:15378"/>
        <dbReference type="ChEBI" id="CHEBI:57287"/>
        <dbReference type="ChEBI" id="CHEBI:156333"/>
        <dbReference type="ChEBI" id="CHEBI:156334"/>
    </reaction>
    <physiologicalReaction direction="left-to-right" evidence="19">
        <dbReference type="Rhea" id="RHEA:65173"/>
    </physiologicalReaction>
</comment>